<reference evidence="1 2" key="3">
    <citation type="journal article" date="2022" name="Microbiol. Spectr.">
        <title>Folding features and dynamics of 3D genome architecture in plant fungal pathogens.</title>
        <authorList>
            <person name="Xia C."/>
        </authorList>
    </citation>
    <scope>NUCLEOTIDE SEQUENCE [LARGE SCALE GENOMIC DNA]</scope>
    <source>
        <strain evidence="1 2">93-210</strain>
    </source>
</reference>
<dbReference type="EMBL" id="CM045867">
    <property type="protein sequence ID" value="KAI7959087.1"/>
    <property type="molecule type" value="Genomic_DNA"/>
</dbReference>
<reference evidence="2" key="1">
    <citation type="journal article" date="2018" name="BMC Genomics">
        <title>Genomic insights into host adaptation between the wheat stripe rust pathogen (Puccinia striiformis f. sp. tritici) and the barley stripe rust pathogen (Puccinia striiformis f. sp. hordei).</title>
        <authorList>
            <person name="Xia C."/>
            <person name="Wang M."/>
            <person name="Yin C."/>
            <person name="Cornejo O.E."/>
            <person name="Hulbert S.H."/>
            <person name="Chen X."/>
        </authorList>
    </citation>
    <scope>NUCLEOTIDE SEQUENCE [LARGE SCALE GENOMIC DNA]</scope>
    <source>
        <strain evidence="2">93-210</strain>
    </source>
</reference>
<protein>
    <submittedName>
        <fullName evidence="1">Uncharacterized protein</fullName>
    </submittedName>
</protein>
<sequence length="205" mass="23209">CKIDECLQKKLPLHNQFVLNQLHNFSKATLEKNKAALKEFGMPSWSDEAWESFKNKPSPVSSNVIVTTNDFLNKPHHYKDQNLFMYGVFSYIDRSTGKTSSIASPAQTCKSQQQGPPSYPPQIFEDTQYDFLNVTVILGRPLESLNNDISHHTIGPPDALKTTKASTHIGFPFQISHHLVSRALKLNKLSKAEKEEENDQPSRKI</sequence>
<proteinExistence type="predicted"/>
<feature type="non-terminal residue" evidence="1">
    <location>
        <position position="1"/>
    </location>
</feature>
<dbReference type="Proteomes" id="UP001060170">
    <property type="component" value="Chromosome 3"/>
</dbReference>
<reference evidence="2" key="2">
    <citation type="journal article" date="2018" name="Mol. Plant Microbe Interact.">
        <title>Genome sequence resources for the wheat stripe rust pathogen (Puccinia striiformis f. sp. tritici) and the barley stripe rust pathogen (Puccinia striiformis f. sp. hordei).</title>
        <authorList>
            <person name="Xia C."/>
            <person name="Wang M."/>
            <person name="Yin C."/>
            <person name="Cornejo O.E."/>
            <person name="Hulbert S.H."/>
            <person name="Chen X."/>
        </authorList>
    </citation>
    <scope>NUCLEOTIDE SEQUENCE [LARGE SCALE GENOMIC DNA]</scope>
    <source>
        <strain evidence="2">93-210</strain>
    </source>
</reference>
<organism evidence="1 2">
    <name type="scientific">Puccinia striiformis f. sp. tritici</name>
    <dbReference type="NCBI Taxonomy" id="168172"/>
    <lineage>
        <taxon>Eukaryota</taxon>
        <taxon>Fungi</taxon>
        <taxon>Dikarya</taxon>
        <taxon>Basidiomycota</taxon>
        <taxon>Pucciniomycotina</taxon>
        <taxon>Pucciniomycetes</taxon>
        <taxon>Pucciniales</taxon>
        <taxon>Pucciniaceae</taxon>
        <taxon>Puccinia</taxon>
    </lineage>
</organism>
<accession>A0ACC0ERL6</accession>
<name>A0ACC0ERL6_9BASI</name>
<evidence type="ECO:0000313" key="1">
    <source>
        <dbReference type="EMBL" id="KAI7959087.1"/>
    </source>
</evidence>
<comment type="caution">
    <text evidence="1">The sequence shown here is derived from an EMBL/GenBank/DDBJ whole genome shotgun (WGS) entry which is preliminary data.</text>
</comment>
<evidence type="ECO:0000313" key="2">
    <source>
        <dbReference type="Proteomes" id="UP001060170"/>
    </source>
</evidence>
<keyword evidence="2" id="KW-1185">Reference proteome</keyword>
<gene>
    <name evidence="1" type="ORF">MJO28_002878</name>
</gene>